<dbReference type="KEGG" id="csl:COCSUDRAFT_64435"/>
<reference evidence="3 4" key="1">
    <citation type="journal article" date="2012" name="Genome Biol.">
        <title>The genome of the polar eukaryotic microalga coccomyxa subellipsoidea reveals traits of cold adaptation.</title>
        <authorList>
            <person name="Blanc G."/>
            <person name="Agarkova I."/>
            <person name="Grimwood J."/>
            <person name="Kuo A."/>
            <person name="Brueggeman A."/>
            <person name="Dunigan D."/>
            <person name="Gurnon J."/>
            <person name="Ladunga I."/>
            <person name="Lindquist E."/>
            <person name="Lucas S."/>
            <person name="Pangilinan J."/>
            <person name="Proschold T."/>
            <person name="Salamov A."/>
            <person name="Schmutz J."/>
            <person name="Weeks D."/>
            <person name="Yamada T."/>
            <person name="Claverie J.M."/>
            <person name="Grigoriev I."/>
            <person name="Van Etten J."/>
            <person name="Lomsadze A."/>
            <person name="Borodovsky M."/>
        </authorList>
    </citation>
    <scope>NUCLEOTIDE SEQUENCE [LARGE SCALE GENOMIC DNA]</scope>
    <source>
        <strain evidence="3 4">C-169</strain>
    </source>
</reference>
<dbReference type="Proteomes" id="UP000007264">
    <property type="component" value="Unassembled WGS sequence"/>
</dbReference>
<feature type="compositionally biased region" description="Polar residues" evidence="1">
    <location>
        <begin position="60"/>
        <end position="70"/>
    </location>
</feature>
<keyword evidence="2" id="KW-1133">Transmembrane helix</keyword>
<dbReference type="PANTHER" id="PTHR34370">
    <property type="entry name" value="OS04G0600100 PROTEIN"/>
    <property type="match status" value="1"/>
</dbReference>
<comment type="caution">
    <text evidence="3">The sequence shown here is derived from an EMBL/GenBank/DDBJ whole genome shotgun (WGS) entry which is preliminary data.</text>
</comment>
<dbReference type="GeneID" id="17044331"/>
<dbReference type="eggNOG" id="ENOG502S8NT">
    <property type="taxonomic scope" value="Eukaryota"/>
</dbReference>
<organism evidence="3 4">
    <name type="scientific">Coccomyxa subellipsoidea (strain C-169)</name>
    <name type="common">Green microalga</name>
    <dbReference type="NCBI Taxonomy" id="574566"/>
    <lineage>
        <taxon>Eukaryota</taxon>
        <taxon>Viridiplantae</taxon>
        <taxon>Chlorophyta</taxon>
        <taxon>core chlorophytes</taxon>
        <taxon>Trebouxiophyceae</taxon>
        <taxon>Trebouxiophyceae incertae sedis</taxon>
        <taxon>Coccomyxaceae</taxon>
        <taxon>Coccomyxa</taxon>
        <taxon>Coccomyxa subellipsoidea</taxon>
    </lineage>
</organism>
<evidence type="ECO:0000313" key="4">
    <source>
        <dbReference type="Proteomes" id="UP000007264"/>
    </source>
</evidence>
<dbReference type="RefSeq" id="XP_005650865.1">
    <property type="nucleotide sequence ID" value="XM_005650808.1"/>
</dbReference>
<evidence type="ECO:0000256" key="2">
    <source>
        <dbReference type="SAM" id="Phobius"/>
    </source>
</evidence>
<evidence type="ECO:0000256" key="1">
    <source>
        <dbReference type="SAM" id="MobiDB-lite"/>
    </source>
</evidence>
<sequence>MEVLVQQNHFITWSNRRSCIPLRKPLHYRLNPGGQHRCVHISCGTPEWRLSQPPGEGTPASAQEPLQGSQPRIVPDQTASADEAQSVGIGGRIKRFFLGDRFDKERIKALGLGAVASYGFVSNLTYGTGLAVAWIAFVRQVGKSPLMAGQWKAFLAFYAGFWTIQNFVRPLRFSVALAMAPLFEKGISAISRATGFSRRNAFGVYLFILGSVTSILVFGSIFVFAGTLAYARV</sequence>
<dbReference type="STRING" id="574566.I0Z6Q2"/>
<keyword evidence="2" id="KW-0472">Membrane</keyword>
<feature type="transmembrane region" description="Helical" evidence="2">
    <location>
        <begin position="110"/>
        <end position="137"/>
    </location>
</feature>
<dbReference type="OrthoDB" id="496991at2759"/>
<evidence type="ECO:0000313" key="3">
    <source>
        <dbReference type="EMBL" id="EIE26321.1"/>
    </source>
</evidence>
<feature type="transmembrane region" description="Helical" evidence="2">
    <location>
        <begin position="157"/>
        <end position="183"/>
    </location>
</feature>
<feature type="transmembrane region" description="Helical" evidence="2">
    <location>
        <begin position="204"/>
        <end position="231"/>
    </location>
</feature>
<dbReference type="AlphaFoldDB" id="I0Z6Q2"/>
<gene>
    <name evidence="3" type="ORF">COCSUDRAFT_64435</name>
</gene>
<keyword evidence="4" id="KW-1185">Reference proteome</keyword>
<name>I0Z6Q2_COCSC</name>
<proteinExistence type="predicted"/>
<keyword evidence="2" id="KW-0812">Transmembrane</keyword>
<accession>I0Z6Q2</accession>
<dbReference type="EMBL" id="AGSI01000002">
    <property type="protein sequence ID" value="EIE26321.1"/>
    <property type="molecule type" value="Genomic_DNA"/>
</dbReference>
<dbReference type="PANTHER" id="PTHR34370:SF1">
    <property type="entry name" value="OS04G0600100 PROTEIN"/>
    <property type="match status" value="1"/>
</dbReference>
<protein>
    <submittedName>
        <fullName evidence="3">Uncharacterized protein</fullName>
    </submittedName>
</protein>
<feature type="region of interest" description="Disordered" evidence="1">
    <location>
        <begin position="49"/>
        <end position="77"/>
    </location>
</feature>